<evidence type="ECO:0000313" key="7">
    <source>
        <dbReference type="Proteomes" id="UP000014115"/>
    </source>
</evidence>
<feature type="transmembrane region" description="Helical" evidence="5">
    <location>
        <begin position="6"/>
        <end position="26"/>
    </location>
</feature>
<dbReference type="AlphaFoldDB" id="K2JHR4"/>
<dbReference type="GO" id="GO:0005385">
    <property type="term" value="F:zinc ion transmembrane transporter activity"/>
    <property type="evidence" value="ECO:0007669"/>
    <property type="project" value="TreeGrafter"/>
</dbReference>
<organism evidence="6 7">
    <name type="scientific">Idiomarina xiamenensis 10-D-4</name>
    <dbReference type="NCBI Taxonomy" id="740709"/>
    <lineage>
        <taxon>Bacteria</taxon>
        <taxon>Pseudomonadati</taxon>
        <taxon>Pseudomonadota</taxon>
        <taxon>Gammaproteobacteria</taxon>
        <taxon>Alteromonadales</taxon>
        <taxon>Idiomarinaceae</taxon>
        <taxon>Idiomarina</taxon>
    </lineage>
</organism>
<keyword evidence="4" id="KW-0862">Zinc</keyword>
<keyword evidence="7" id="KW-1185">Reference proteome</keyword>
<dbReference type="RefSeq" id="WP_008489018.1">
    <property type="nucleotide sequence ID" value="NZ_AMRG01000010.1"/>
</dbReference>
<comment type="caution">
    <text evidence="6">The sequence shown here is derived from an EMBL/GenBank/DDBJ whole genome shotgun (WGS) entry which is preliminary data.</text>
</comment>
<dbReference type="PATRIC" id="fig|740709.3.peg.1783"/>
<sequence length="242" mass="25412">MTLLTIILMTWVAGLCAVIGGFFASLFDRDQHRRGEELRHAIVAFGGGILLAAVVYALLPEGLESLPLGLMLLCLLAGGAAFCALDIYLARRGSNNAQFLAMLMDFIPEALSLGAVFAVSPQTGILLALFIGAQNLPEGFNAFAELRGKSTQGQAARSSGRVLTLLALMSLLGPLAALLGYYTLRDATEVTAAIMTFAGGGIIYLVFQDIAPKASMPRHWLPTLGAVAGFSVGLVGQQLLSV</sequence>
<dbReference type="STRING" id="740709.A10D4_08804"/>
<dbReference type="PANTHER" id="PTHR11040:SF211">
    <property type="entry name" value="ZINC TRANSPORTER ZIP11"/>
    <property type="match status" value="1"/>
</dbReference>
<keyword evidence="5" id="KW-1133">Transmembrane helix</keyword>
<evidence type="ECO:0000313" key="6">
    <source>
        <dbReference type="EMBL" id="EKE82926.1"/>
    </source>
</evidence>
<protein>
    <submittedName>
        <fullName evidence="6">Divalent heavy-metal cations transporter</fullName>
    </submittedName>
</protein>
<evidence type="ECO:0000256" key="1">
    <source>
        <dbReference type="ARBA" id="ARBA00004651"/>
    </source>
</evidence>
<comment type="similarity">
    <text evidence="2">Belongs to the ZIP transporter (TC 2.A.5) family.</text>
</comment>
<evidence type="ECO:0000256" key="2">
    <source>
        <dbReference type="ARBA" id="ARBA00006939"/>
    </source>
</evidence>
<keyword evidence="5" id="KW-0472">Membrane</keyword>
<feature type="transmembrane region" description="Helical" evidence="5">
    <location>
        <begin position="190"/>
        <end position="207"/>
    </location>
</feature>
<dbReference type="Proteomes" id="UP000014115">
    <property type="component" value="Unassembled WGS sequence"/>
</dbReference>
<reference evidence="6 7" key="1">
    <citation type="journal article" date="2012" name="J. Bacteriol.">
        <title>Genome Sequence of Idiomarina xiamenensis Type Strain 10-D-4.</title>
        <authorList>
            <person name="Lai Q."/>
            <person name="Wang L."/>
            <person name="Wang W."/>
            <person name="Shao Z."/>
        </authorList>
    </citation>
    <scope>NUCLEOTIDE SEQUENCE [LARGE SCALE GENOMIC DNA]</scope>
    <source>
        <strain evidence="6 7">10-D-4</strain>
    </source>
</reference>
<dbReference type="eggNOG" id="COG0428">
    <property type="taxonomic scope" value="Bacteria"/>
</dbReference>
<evidence type="ECO:0000256" key="3">
    <source>
        <dbReference type="ARBA" id="ARBA00022475"/>
    </source>
</evidence>
<proteinExistence type="inferred from homology"/>
<evidence type="ECO:0000256" key="4">
    <source>
        <dbReference type="ARBA" id="ARBA00022833"/>
    </source>
</evidence>
<dbReference type="GO" id="GO:0005886">
    <property type="term" value="C:plasma membrane"/>
    <property type="evidence" value="ECO:0007669"/>
    <property type="project" value="UniProtKB-SubCell"/>
</dbReference>
<feature type="transmembrane region" description="Helical" evidence="5">
    <location>
        <begin position="65"/>
        <end position="87"/>
    </location>
</feature>
<keyword evidence="5" id="KW-0812">Transmembrane</keyword>
<dbReference type="OrthoDB" id="5766358at2"/>
<comment type="subcellular location">
    <subcellularLocation>
        <location evidence="1">Cell membrane</location>
        <topology evidence="1">Multi-pass membrane protein</topology>
    </subcellularLocation>
</comment>
<gene>
    <name evidence="6" type="ORF">A10D4_08804</name>
</gene>
<dbReference type="EMBL" id="AMRG01000010">
    <property type="protein sequence ID" value="EKE82926.1"/>
    <property type="molecule type" value="Genomic_DNA"/>
</dbReference>
<dbReference type="PANTHER" id="PTHR11040">
    <property type="entry name" value="ZINC/IRON TRANSPORTER"/>
    <property type="match status" value="1"/>
</dbReference>
<feature type="transmembrane region" description="Helical" evidence="5">
    <location>
        <begin position="38"/>
        <end position="59"/>
    </location>
</feature>
<accession>K2JHR4</accession>
<name>K2JHR4_9GAMM</name>
<feature type="transmembrane region" description="Helical" evidence="5">
    <location>
        <begin position="165"/>
        <end position="184"/>
    </location>
</feature>
<evidence type="ECO:0000256" key="5">
    <source>
        <dbReference type="SAM" id="Phobius"/>
    </source>
</evidence>
<keyword evidence="3" id="KW-1003">Cell membrane</keyword>